<keyword evidence="2" id="KW-1185">Reference proteome</keyword>
<reference evidence="1 2" key="1">
    <citation type="submission" date="2021-06" db="EMBL/GenBank/DDBJ databases">
        <title>Whole genome sequences of Flavobacterium sp. KK2020170 and assembly.</title>
        <authorList>
            <person name="Kitahara K."/>
            <person name="Miyoshi S."/>
            <person name="Uesaka K."/>
        </authorList>
    </citation>
    <scope>NUCLEOTIDE SEQUENCE [LARGE SCALE GENOMIC DNA]</scope>
    <source>
        <strain evidence="1 2">KK2020170</strain>
    </source>
</reference>
<proteinExistence type="predicted"/>
<gene>
    <name evidence="1" type="ORF">KK2020170_02870</name>
</gene>
<evidence type="ECO:0000313" key="2">
    <source>
        <dbReference type="Proteomes" id="UP000825258"/>
    </source>
</evidence>
<accession>A0ABM7S0Z1</accession>
<name>A0ABM7S0Z1_9FLAO</name>
<dbReference type="RefSeq" id="WP_221259043.1">
    <property type="nucleotide sequence ID" value="NZ_AP024749.1"/>
</dbReference>
<protein>
    <submittedName>
        <fullName evidence="1">Uncharacterized protein</fullName>
    </submittedName>
</protein>
<sequence length="196" mass="23348">MKSIYILLPLFFPLFLFSQIKTDTIFSGKHFYVQLQESLTKDINNSVNVLEFCDDVEKVNSKYDHLIILDQGYPKAQVPFLLKLYNKKVKTNLFTDFDALIYSSYLNTGTFVTETYLFEFFFESEEKAKLCMNKIEELVKLRFEIEKLDKELTIGKYNWFYLQKNKRVYFIHSMSKNDTNCSVFSIIKNQIFDKIK</sequence>
<evidence type="ECO:0000313" key="1">
    <source>
        <dbReference type="EMBL" id="BCY27419.1"/>
    </source>
</evidence>
<organism evidence="1 2">
    <name type="scientific">Flavobacterium okayamense</name>
    <dbReference type="NCBI Taxonomy" id="2830782"/>
    <lineage>
        <taxon>Bacteria</taxon>
        <taxon>Pseudomonadati</taxon>
        <taxon>Bacteroidota</taxon>
        <taxon>Flavobacteriia</taxon>
        <taxon>Flavobacteriales</taxon>
        <taxon>Flavobacteriaceae</taxon>
        <taxon>Flavobacterium</taxon>
    </lineage>
</organism>
<dbReference type="Proteomes" id="UP000825258">
    <property type="component" value="Chromosome"/>
</dbReference>
<dbReference type="EMBL" id="AP024749">
    <property type="protein sequence ID" value="BCY27419.1"/>
    <property type="molecule type" value="Genomic_DNA"/>
</dbReference>